<dbReference type="Proteomes" id="UP001597013">
    <property type="component" value="Unassembled WGS sequence"/>
</dbReference>
<proteinExistence type="predicted"/>
<gene>
    <name evidence="2" type="ORF">ACFQ1Q_09160</name>
</gene>
<reference evidence="3" key="1">
    <citation type="journal article" date="2019" name="Int. J. Syst. Evol. Microbiol.">
        <title>The Global Catalogue of Microorganisms (GCM) 10K type strain sequencing project: providing services to taxonomists for standard genome sequencing and annotation.</title>
        <authorList>
            <consortium name="The Broad Institute Genomics Platform"/>
            <consortium name="The Broad Institute Genome Sequencing Center for Infectious Disease"/>
            <person name="Wu L."/>
            <person name="Ma J."/>
        </authorList>
    </citation>
    <scope>NUCLEOTIDE SEQUENCE [LARGE SCALE GENOMIC DNA]</scope>
    <source>
        <strain evidence="3">CCUG 62215</strain>
    </source>
</reference>
<keyword evidence="1" id="KW-0472">Membrane</keyword>
<keyword evidence="3" id="KW-1185">Reference proteome</keyword>
<keyword evidence="1" id="KW-0812">Transmembrane</keyword>
<evidence type="ECO:0000313" key="2">
    <source>
        <dbReference type="EMBL" id="MFD1063411.1"/>
    </source>
</evidence>
<feature type="transmembrane region" description="Helical" evidence="1">
    <location>
        <begin position="46"/>
        <end position="65"/>
    </location>
</feature>
<sequence length="169" mass="19651">MKRDIRELFKDEVDVTKHELPENHRKEFLAKLNSEKINESNTSKYLFLRIAAVVVIALTVGFFTLQKPVGEENPLIAQVAQVEKEYLANIEAEWQNFKAIATDSVLVKRYEKRLTDLDADYKEVSKAFKKDTNNIVVVESLIENLQTRLQLLKDIQEHIKILNQKPRTL</sequence>
<keyword evidence="1" id="KW-1133">Transmembrane helix</keyword>
<organism evidence="2 3">
    <name type="scientific">Winogradskyella litorisediminis</name>
    <dbReference type="NCBI Taxonomy" id="1156618"/>
    <lineage>
        <taxon>Bacteria</taxon>
        <taxon>Pseudomonadati</taxon>
        <taxon>Bacteroidota</taxon>
        <taxon>Flavobacteriia</taxon>
        <taxon>Flavobacteriales</taxon>
        <taxon>Flavobacteriaceae</taxon>
        <taxon>Winogradskyella</taxon>
    </lineage>
</organism>
<evidence type="ECO:0000256" key="1">
    <source>
        <dbReference type="SAM" id="Phobius"/>
    </source>
</evidence>
<dbReference type="EMBL" id="JBHTJL010000011">
    <property type="protein sequence ID" value="MFD1063411.1"/>
    <property type="molecule type" value="Genomic_DNA"/>
</dbReference>
<name>A0ABW3NA37_9FLAO</name>
<accession>A0ABW3NA37</accession>
<evidence type="ECO:0000313" key="3">
    <source>
        <dbReference type="Proteomes" id="UP001597013"/>
    </source>
</evidence>
<dbReference type="RefSeq" id="WP_386130284.1">
    <property type="nucleotide sequence ID" value="NZ_JBHTJL010000011.1"/>
</dbReference>
<comment type="caution">
    <text evidence="2">The sequence shown here is derived from an EMBL/GenBank/DDBJ whole genome shotgun (WGS) entry which is preliminary data.</text>
</comment>
<protein>
    <submittedName>
        <fullName evidence="2">Uncharacterized protein</fullName>
    </submittedName>
</protein>